<dbReference type="InterPro" id="IPR050539">
    <property type="entry name" value="ThrE_Dicarb/AminoAcid_Exp"/>
</dbReference>
<evidence type="ECO:0000256" key="4">
    <source>
        <dbReference type="ARBA" id="ARBA00022989"/>
    </source>
</evidence>
<evidence type="ECO:0000313" key="13">
    <source>
        <dbReference type="Proteomes" id="UP000480039"/>
    </source>
</evidence>
<dbReference type="PANTHER" id="PTHR34390">
    <property type="entry name" value="UPF0442 PROTEIN YJJB-RELATED"/>
    <property type="match status" value="1"/>
</dbReference>
<dbReference type="EMBL" id="SGKC01000043">
    <property type="protein sequence ID" value="NEZ93565.1"/>
    <property type="molecule type" value="Genomic_DNA"/>
</dbReference>
<dbReference type="GO" id="GO:0022857">
    <property type="term" value="F:transmembrane transporter activity"/>
    <property type="evidence" value="ECO:0007669"/>
    <property type="project" value="InterPro"/>
</dbReference>
<keyword evidence="4 7" id="KW-1133">Transmembrane helix</keyword>
<protein>
    <submittedName>
        <fullName evidence="9 10">Threonine/serine exporter</fullName>
    </submittedName>
</protein>
<evidence type="ECO:0000313" key="11">
    <source>
        <dbReference type="EMBL" id="QRI52507.1"/>
    </source>
</evidence>
<feature type="transmembrane region" description="Helical" evidence="7">
    <location>
        <begin position="169"/>
        <end position="188"/>
    </location>
</feature>
<comment type="subcellular location">
    <subcellularLocation>
        <location evidence="1">Cell membrane</location>
        <topology evidence="1">Multi-pass membrane protein</topology>
    </subcellularLocation>
</comment>
<feature type="transmembrane region" description="Helical" evidence="7">
    <location>
        <begin position="194"/>
        <end position="212"/>
    </location>
</feature>
<dbReference type="Proteomes" id="UP000480039">
    <property type="component" value="Unassembled WGS sequence"/>
</dbReference>
<evidence type="ECO:0000313" key="14">
    <source>
        <dbReference type="Proteomes" id="UP000663464"/>
    </source>
</evidence>
<name>A0A0A2HP61_CLOBO</name>
<reference evidence="9 12" key="2">
    <citation type="submission" date="2019-02" db="EMBL/GenBank/DDBJ databases">
        <title>Genome sequencing of Clostridium botulinum clinical isolates.</title>
        <authorList>
            <person name="Brunt J."/>
            <person name="Van Vliet A.H.M."/>
            <person name="Stringer S.C."/>
            <person name="Grant K.A."/>
            <person name="Carter A.C."/>
            <person name="Peck M.W."/>
        </authorList>
    </citation>
    <scope>NUCLEOTIDE SEQUENCE [LARGE SCALE GENOMIC DNA]</scope>
    <source>
        <strain evidence="9 12">H142660711</strain>
    </source>
</reference>
<feature type="transmembrane region" description="Helical" evidence="7">
    <location>
        <begin position="117"/>
        <end position="134"/>
    </location>
</feature>
<reference evidence="11 14" key="1">
    <citation type="journal article" date="2014" name="J. Infect. Dis.">
        <title>Molecular characterization of a novel botulinum neurotoxin type H gene.</title>
        <authorList>
            <person name="Dover N."/>
            <person name="Barash J.R."/>
            <person name="Hill K.K."/>
            <person name="Xie G."/>
            <person name="Arnon S.S."/>
        </authorList>
    </citation>
    <scope>NUCLEOTIDE SEQUENCE [LARGE SCALE GENOMIC DNA]</scope>
    <source>
        <strain evidence="11 14">IBCA10-7060</strain>
    </source>
</reference>
<evidence type="ECO:0000256" key="5">
    <source>
        <dbReference type="ARBA" id="ARBA00023136"/>
    </source>
</evidence>
<dbReference type="RefSeq" id="WP_004441714.1">
    <property type="nucleotide sequence ID" value="NZ_AP025140.1"/>
</dbReference>
<feature type="transmembrane region" description="Helical" evidence="7">
    <location>
        <begin position="140"/>
        <end position="162"/>
    </location>
</feature>
<evidence type="ECO:0000256" key="1">
    <source>
        <dbReference type="ARBA" id="ARBA00004651"/>
    </source>
</evidence>
<dbReference type="EMBL" id="SWQE01000006">
    <property type="protein sequence ID" value="NFJ09211.1"/>
    <property type="molecule type" value="Genomic_DNA"/>
</dbReference>
<reference evidence="10 13" key="3">
    <citation type="submission" date="2019-04" db="EMBL/GenBank/DDBJ databases">
        <title>Genome sequencing of Clostridium botulinum Groups I-IV and Clostridium butyricum.</title>
        <authorList>
            <person name="Brunt J."/>
            <person name="Van Vliet A.H.M."/>
            <person name="Stringer S.C."/>
            <person name="Carter A.T."/>
            <person name="Peck M.W."/>
        </authorList>
    </citation>
    <scope>NUCLEOTIDE SEQUENCE [LARGE SCALE GENOMIC DNA]</scope>
    <source>
        <strain evidence="10 13">Colworth BL30</strain>
    </source>
</reference>
<evidence type="ECO:0000256" key="2">
    <source>
        <dbReference type="ARBA" id="ARBA00022475"/>
    </source>
</evidence>
<proteinExistence type="inferred from homology"/>
<dbReference type="Pfam" id="PF06738">
    <property type="entry name" value="ThrE"/>
    <property type="match status" value="1"/>
</dbReference>
<sequence length="256" mass="27458">MDINKIIKIAAEAGKIILESGGETYRVEETMSRICSAYNIEDSDNYVTPTVIMISATNGLGQTVSLNKRITSRTIDLDKIDKVNNLSRSIKENNLTLEEVELELNIIKKGVPYSNTIGILSSCFISSFFTLLFGGNYLDFIIAFIIGAALKPVLSFLSYLNVNVFFTNLVGGFTVSLLALLSTLVVSGLNVDKIIIGSVMILVPGIGIVNALRDTIAGDLISGIIRGAEAFLIAVAIAVGTGVVLKLWIYLGGTTL</sequence>
<dbReference type="EMBL" id="CP069280">
    <property type="protein sequence ID" value="QRI52507.1"/>
    <property type="molecule type" value="Genomic_DNA"/>
</dbReference>
<feature type="domain" description="Threonine/serine exporter-like N-terminal" evidence="8">
    <location>
        <begin position="9"/>
        <end position="248"/>
    </location>
</feature>
<dbReference type="AlphaFoldDB" id="A0A0A2HP61"/>
<evidence type="ECO:0000259" key="8">
    <source>
        <dbReference type="Pfam" id="PF06738"/>
    </source>
</evidence>
<dbReference type="Proteomes" id="UP000663464">
    <property type="component" value="Chromosome"/>
</dbReference>
<accession>A0A0A2HP61</accession>
<dbReference type="InterPro" id="IPR010619">
    <property type="entry name" value="ThrE-like_N"/>
</dbReference>
<evidence type="ECO:0000256" key="7">
    <source>
        <dbReference type="SAM" id="Phobius"/>
    </source>
</evidence>
<keyword evidence="2" id="KW-1003">Cell membrane</keyword>
<feature type="transmembrane region" description="Helical" evidence="7">
    <location>
        <begin position="224"/>
        <end position="251"/>
    </location>
</feature>
<keyword evidence="3 7" id="KW-0812">Transmembrane</keyword>
<dbReference type="GO" id="GO:0005886">
    <property type="term" value="C:plasma membrane"/>
    <property type="evidence" value="ECO:0007669"/>
    <property type="project" value="UniProtKB-SubCell"/>
</dbReference>
<evidence type="ECO:0000313" key="12">
    <source>
        <dbReference type="Proteomes" id="UP000473887"/>
    </source>
</evidence>
<organism evidence="10 13">
    <name type="scientific">Clostridium botulinum</name>
    <dbReference type="NCBI Taxonomy" id="1491"/>
    <lineage>
        <taxon>Bacteria</taxon>
        <taxon>Bacillati</taxon>
        <taxon>Bacillota</taxon>
        <taxon>Clostridia</taxon>
        <taxon>Eubacteriales</taxon>
        <taxon>Clostridiaceae</taxon>
        <taxon>Clostridium</taxon>
    </lineage>
</organism>
<dbReference type="OMA" id="RLCIQCA"/>
<gene>
    <name evidence="9" type="ORF">EXM69_16870</name>
    <name evidence="10" type="ORF">FC871_12160</name>
    <name evidence="11" type="ORF">JQS73_13860</name>
</gene>
<reference evidence="11" key="4">
    <citation type="submission" date="2021-02" db="EMBL/GenBank/DDBJ databases">
        <authorList>
            <person name="Dover N."/>
            <person name="Barash J.R."/>
            <person name="Bell J.M."/>
            <person name="Sylvester M.D."/>
            <person name="Arnon S."/>
        </authorList>
    </citation>
    <scope>NUCLEOTIDE SEQUENCE</scope>
    <source>
        <strain evidence="11">IBCA10-7060</strain>
    </source>
</reference>
<evidence type="ECO:0000256" key="6">
    <source>
        <dbReference type="ARBA" id="ARBA00034125"/>
    </source>
</evidence>
<dbReference type="GO" id="GO:0015744">
    <property type="term" value="P:succinate transport"/>
    <property type="evidence" value="ECO:0007669"/>
    <property type="project" value="TreeGrafter"/>
</dbReference>
<evidence type="ECO:0000313" key="9">
    <source>
        <dbReference type="EMBL" id="NEZ93565.1"/>
    </source>
</evidence>
<keyword evidence="5 7" id="KW-0472">Membrane</keyword>
<evidence type="ECO:0000313" key="10">
    <source>
        <dbReference type="EMBL" id="NFJ09211.1"/>
    </source>
</evidence>
<evidence type="ECO:0000256" key="3">
    <source>
        <dbReference type="ARBA" id="ARBA00022692"/>
    </source>
</evidence>
<comment type="similarity">
    <text evidence="6">Belongs to the ThrE exporter (TC 2.A.79) family.</text>
</comment>
<dbReference type="PANTHER" id="PTHR34390:SF2">
    <property type="entry name" value="SUCCINATE TRANSPORTER SUBUNIT YJJP-RELATED"/>
    <property type="match status" value="1"/>
</dbReference>
<dbReference type="Proteomes" id="UP000473887">
    <property type="component" value="Unassembled WGS sequence"/>
</dbReference>